<dbReference type="eggNOG" id="COG3311">
    <property type="taxonomic scope" value="Bacteria"/>
</dbReference>
<reference evidence="3" key="1">
    <citation type="submission" date="2009-11" db="EMBL/GenBank/DDBJ databases">
        <title>The complete chromosome 1 of Sphaerobacter thermophilus DSM 20745.</title>
        <authorList>
            <person name="Lucas S."/>
            <person name="Copeland A."/>
            <person name="Lapidus A."/>
            <person name="Glavina del Rio T."/>
            <person name="Dalin E."/>
            <person name="Tice H."/>
            <person name="Bruce D."/>
            <person name="Goodwin L."/>
            <person name="Pitluck S."/>
            <person name="Kyrpides N."/>
            <person name="Mavromatis K."/>
            <person name="Ivanova N."/>
            <person name="Mikhailova N."/>
            <person name="LaButti K.M."/>
            <person name="Clum A."/>
            <person name="Sun H.I."/>
            <person name="Brettin T."/>
            <person name="Detter J.C."/>
            <person name="Han C."/>
            <person name="Larimer F."/>
            <person name="Land M."/>
            <person name="Hauser L."/>
            <person name="Markowitz V."/>
            <person name="Cheng J.F."/>
            <person name="Hugenholtz P."/>
            <person name="Woyke T."/>
            <person name="Wu D."/>
            <person name="Steenblock K."/>
            <person name="Schneider S."/>
            <person name="Pukall R."/>
            <person name="Goeker M."/>
            <person name="Klenk H.P."/>
            <person name="Eisen J.A."/>
        </authorList>
    </citation>
    <scope>NUCLEOTIDE SEQUENCE [LARGE SCALE GENOMIC DNA]</scope>
    <source>
        <strain evidence="3">ATCC 49802 / DSM 20745 / S 6022</strain>
    </source>
</reference>
<dbReference type="STRING" id="479434.Sthe_2244"/>
<protein>
    <submittedName>
        <fullName evidence="2">Phage transcriptional regulator, AlpA</fullName>
    </submittedName>
</protein>
<dbReference type="InterPro" id="IPR041657">
    <property type="entry name" value="HTH_17"/>
</dbReference>
<sequence length="69" mass="7402">MTVAVNPGPSTVLLLTVDQVMKMTNLSKSTIQRAIARGDLRVVRIGRAVRVPSAALSEWLERLEAGADA</sequence>
<dbReference type="KEGG" id="sti:Sthe_2244"/>
<reference evidence="2 3" key="2">
    <citation type="journal article" date="2010" name="Stand. Genomic Sci.">
        <title>Complete genome sequence of Desulfohalobium retbaense type strain (HR(100)).</title>
        <authorList>
            <person name="Spring S."/>
            <person name="Nolan M."/>
            <person name="Lapidus A."/>
            <person name="Glavina Del Rio T."/>
            <person name="Copeland A."/>
            <person name="Tice H."/>
            <person name="Cheng J.F."/>
            <person name="Lucas S."/>
            <person name="Land M."/>
            <person name="Chen F."/>
            <person name="Bruce D."/>
            <person name="Goodwin L."/>
            <person name="Pitluck S."/>
            <person name="Ivanova N."/>
            <person name="Mavromatis K."/>
            <person name="Mikhailova N."/>
            <person name="Pati A."/>
            <person name="Chen A."/>
            <person name="Palaniappan K."/>
            <person name="Hauser L."/>
            <person name="Chang Y.J."/>
            <person name="Jeffries C.D."/>
            <person name="Munk C."/>
            <person name="Kiss H."/>
            <person name="Chain P."/>
            <person name="Han C."/>
            <person name="Brettin T."/>
            <person name="Detter J.C."/>
            <person name="Schuler E."/>
            <person name="Goker M."/>
            <person name="Rohde M."/>
            <person name="Bristow J."/>
            <person name="Eisen J.A."/>
            <person name="Markowitz V."/>
            <person name="Hugenholtz P."/>
            <person name="Kyrpides N.C."/>
            <person name="Klenk H.P."/>
        </authorList>
    </citation>
    <scope>NUCLEOTIDE SEQUENCE [LARGE SCALE GENOMIC DNA]</scope>
    <source>
        <strain evidence="3">ATCC 49802 / DSM 20745 / S 6022</strain>
    </source>
</reference>
<feature type="domain" description="Helix-turn-helix" evidence="1">
    <location>
        <begin position="14"/>
        <end position="62"/>
    </location>
</feature>
<dbReference type="NCBIfam" id="TIGR01764">
    <property type="entry name" value="excise"/>
    <property type="match status" value="1"/>
</dbReference>
<proteinExistence type="predicted"/>
<dbReference type="SUPFAM" id="SSF46955">
    <property type="entry name" value="Putative DNA-binding domain"/>
    <property type="match status" value="1"/>
</dbReference>
<organism evidence="2 3">
    <name type="scientific">Sphaerobacter thermophilus (strain ATCC 49802 / DSM 20745 / KCCM 41009 / NCIMB 13125 / S 6022)</name>
    <dbReference type="NCBI Taxonomy" id="479434"/>
    <lineage>
        <taxon>Bacteria</taxon>
        <taxon>Pseudomonadati</taxon>
        <taxon>Thermomicrobiota</taxon>
        <taxon>Thermomicrobia</taxon>
        <taxon>Sphaerobacterales</taxon>
        <taxon>Sphaerobacterineae</taxon>
        <taxon>Sphaerobacteraceae</taxon>
        <taxon>Sphaerobacter</taxon>
    </lineage>
</organism>
<dbReference type="InterPro" id="IPR009061">
    <property type="entry name" value="DNA-bd_dom_put_sf"/>
</dbReference>
<dbReference type="EMBL" id="CP001823">
    <property type="protein sequence ID" value="ACZ39666.1"/>
    <property type="molecule type" value="Genomic_DNA"/>
</dbReference>
<dbReference type="Pfam" id="PF12728">
    <property type="entry name" value="HTH_17"/>
    <property type="match status" value="1"/>
</dbReference>
<dbReference type="HOGENOM" id="CLU_140176_14_1_0"/>
<accession>D1C6P1</accession>
<dbReference type="RefSeq" id="WP_012872707.1">
    <property type="nucleotide sequence ID" value="NC_013523.1"/>
</dbReference>
<dbReference type="GO" id="GO:0003677">
    <property type="term" value="F:DNA binding"/>
    <property type="evidence" value="ECO:0007669"/>
    <property type="project" value="InterPro"/>
</dbReference>
<name>D1C6P1_SPHTD</name>
<dbReference type="InParanoid" id="D1C6P1"/>
<evidence type="ECO:0000259" key="1">
    <source>
        <dbReference type="Pfam" id="PF12728"/>
    </source>
</evidence>
<evidence type="ECO:0000313" key="2">
    <source>
        <dbReference type="EMBL" id="ACZ39666.1"/>
    </source>
</evidence>
<gene>
    <name evidence="2" type="ordered locus">Sthe_2244</name>
</gene>
<dbReference type="InterPro" id="IPR010093">
    <property type="entry name" value="SinI_DNA-bd"/>
</dbReference>
<dbReference type="AlphaFoldDB" id="D1C6P1"/>
<dbReference type="Proteomes" id="UP000002027">
    <property type="component" value="Chromosome 1"/>
</dbReference>
<keyword evidence="3" id="KW-1185">Reference proteome</keyword>
<evidence type="ECO:0000313" key="3">
    <source>
        <dbReference type="Proteomes" id="UP000002027"/>
    </source>
</evidence>